<proteinExistence type="predicted"/>
<name>A0ABR4WYL1_9ACTN</name>
<sequence>MTGRLGCATRYNAVIHLRGGRVVWTPLDPEGITDVSWGRTLGDYSEASVTVAKQGQPRECLRRLADVVDEADRITPGVHCWSHELSIYRDGGLVWQGPVWQPTETRSTITIDARDVLMWNDRQVLATTFSAGETDAGWMLRRIMTTTYPQGSPNDPNIAEHWRIDAPAGRRYALDEAICAGSTTVGKLVRDVCKVGVDQFTLGRKIYMVPSHYRTTRAPYRLHEDDVLGDLEVREGGGDMATEGYAYGKEPQDGCAHYGLWPPGGFTSAWFGRVTKWRESTDSNDPSTLADMARASYEYGWPPPKAIVLPDGARLAPTAPVSIGQLVPGRPFQVSLPSYVLGTHARFRLNEVEVSWAPPEPEAVQVSLVTLNQPPEEAA</sequence>
<reference evidence="1 2" key="1">
    <citation type="journal article" date="2014" name="PLoS ONE">
        <title>Identification and Characterization of a New Erythromycin Biosynthetic Gene Cluster in Actinopolyspora erythraea YIM90600, a Novel Erythronolide-Producing Halophilic Actinomycete Isolated from Salt Field.</title>
        <authorList>
            <person name="Chen D."/>
            <person name="Feng J."/>
            <person name="Huang L."/>
            <person name="Zhang Q."/>
            <person name="Wu J."/>
            <person name="Zhu X."/>
            <person name="Duan Y."/>
            <person name="Xu Z."/>
        </authorList>
    </citation>
    <scope>NUCLEOTIDE SEQUENCE [LARGE SCALE GENOMIC DNA]</scope>
    <source>
        <strain evidence="1 2">YIM90600</strain>
    </source>
</reference>
<gene>
    <name evidence="1" type="ORF">IL38_24075</name>
</gene>
<comment type="caution">
    <text evidence="1">The sequence shown here is derived from an EMBL/GenBank/DDBJ whole genome shotgun (WGS) entry which is preliminary data.</text>
</comment>
<accession>A0ABR4WYL1</accession>
<dbReference type="EMBL" id="JPMV01000046">
    <property type="protein sequence ID" value="KGI79377.1"/>
    <property type="molecule type" value="Genomic_DNA"/>
</dbReference>
<dbReference type="Proteomes" id="UP000029737">
    <property type="component" value="Unassembled WGS sequence"/>
</dbReference>
<protein>
    <recommendedName>
        <fullName evidence="3">Minor tail protein</fullName>
    </recommendedName>
</protein>
<organism evidence="1 2">
    <name type="scientific">Actinopolyspora erythraea</name>
    <dbReference type="NCBI Taxonomy" id="414996"/>
    <lineage>
        <taxon>Bacteria</taxon>
        <taxon>Bacillati</taxon>
        <taxon>Actinomycetota</taxon>
        <taxon>Actinomycetes</taxon>
        <taxon>Actinopolysporales</taxon>
        <taxon>Actinopolysporaceae</taxon>
        <taxon>Actinopolyspora</taxon>
    </lineage>
</organism>
<evidence type="ECO:0000313" key="1">
    <source>
        <dbReference type="EMBL" id="KGI79377.1"/>
    </source>
</evidence>
<evidence type="ECO:0000313" key="2">
    <source>
        <dbReference type="Proteomes" id="UP000029737"/>
    </source>
</evidence>
<evidence type="ECO:0008006" key="3">
    <source>
        <dbReference type="Google" id="ProtNLM"/>
    </source>
</evidence>
<keyword evidence="2" id="KW-1185">Reference proteome</keyword>